<protein>
    <submittedName>
        <fullName evidence="1">Uncharacterized protein</fullName>
    </submittedName>
</protein>
<organism evidence="1">
    <name type="scientific">Siphoviridae sp. ct2kB26</name>
    <dbReference type="NCBI Taxonomy" id="2825317"/>
    <lineage>
        <taxon>Viruses</taxon>
        <taxon>Duplodnaviria</taxon>
        <taxon>Heunggongvirae</taxon>
        <taxon>Uroviricota</taxon>
        <taxon>Caudoviricetes</taxon>
    </lineage>
</organism>
<dbReference type="EMBL" id="BK015360">
    <property type="protein sequence ID" value="DAE03245.1"/>
    <property type="molecule type" value="Genomic_DNA"/>
</dbReference>
<reference evidence="1" key="1">
    <citation type="journal article" date="2021" name="Proc. Natl. Acad. Sci. U.S.A.">
        <title>A Catalog of Tens of Thousands of Viruses from Human Metagenomes Reveals Hidden Associations with Chronic Diseases.</title>
        <authorList>
            <person name="Tisza M.J."/>
            <person name="Buck C.B."/>
        </authorList>
    </citation>
    <scope>NUCLEOTIDE SEQUENCE</scope>
    <source>
        <strain evidence="1">Ct2kB26</strain>
    </source>
</reference>
<accession>A0A8S5P9F9</accession>
<sequence>MTRKRYIKLLMACGYDRNSSEDWARHAREIMNLSYRADVEAWEHVFRDMARVALTEWSRNSGLVKANLLRRALYGEVAHE</sequence>
<name>A0A8S5P9F9_9CAUD</name>
<evidence type="ECO:0000313" key="1">
    <source>
        <dbReference type="EMBL" id="DAE03245.1"/>
    </source>
</evidence>
<proteinExistence type="predicted"/>